<dbReference type="Proteomes" id="UP000033038">
    <property type="component" value="Chromosome"/>
</dbReference>
<dbReference type="PATRIC" id="fig|1434109.4.peg.1141"/>
<dbReference type="EMBL" id="CP009526">
    <property type="protein sequence ID" value="AKB50181.1"/>
    <property type="molecule type" value="Genomic_DNA"/>
</dbReference>
<dbReference type="KEGG" id="mbw:MSBRW_0928"/>
<organism evidence="1 2">
    <name type="scientific">Methanosarcina barkeri str. Wiesmoor</name>
    <dbReference type="NCBI Taxonomy" id="1434109"/>
    <lineage>
        <taxon>Archaea</taxon>
        <taxon>Methanobacteriati</taxon>
        <taxon>Methanobacteriota</taxon>
        <taxon>Stenosarchaea group</taxon>
        <taxon>Methanomicrobia</taxon>
        <taxon>Methanosarcinales</taxon>
        <taxon>Methanosarcinaceae</taxon>
        <taxon>Methanosarcina</taxon>
    </lineage>
</organism>
<dbReference type="InterPro" id="IPR021527">
    <property type="entry name" value="DUF2795"/>
</dbReference>
<accession>A0A0E3LKV5</accession>
<evidence type="ECO:0000313" key="2">
    <source>
        <dbReference type="Proteomes" id="UP000033038"/>
    </source>
</evidence>
<evidence type="ECO:0008006" key="3">
    <source>
        <dbReference type="Google" id="ProtNLM"/>
    </source>
</evidence>
<gene>
    <name evidence="1" type="ORF">MSBRW_0928</name>
</gene>
<reference evidence="1 2" key="1">
    <citation type="submission" date="2014-07" db="EMBL/GenBank/DDBJ databases">
        <title>Methanogenic archaea and the global carbon cycle.</title>
        <authorList>
            <person name="Henriksen J.R."/>
            <person name="Luke J."/>
            <person name="Reinhart S."/>
            <person name="Benedict M.N."/>
            <person name="Youngblut N.D."/>
            <person name="Metcalf M.E."/>
            <person name="Whitaker R.J."/>
            <person name="Metcalf W.W."/>
        </authorList>
    </citation>
    <scope>NUCLEOTIDE SEQUENCE [LARGE SCALE GENOMIC DNA]</scope>
    <source>
        <strain evidence="1 2">Wiesmoor</strain>
    </source>
</reference>
<dbReference type="Pfam" id="PF11387">
    <property type="entry name" value="DUF2795"/>
    <property type="match status" value="2"/>
</dbReference>
<proteinExistence type="predicted"/>
<dbReference type="AlphaFoldDB" id="A0A0E3LKV5"/>
<evidence type="ECO:0000313" key="1">
    <source>
        <dbReference type="EMBL" id="AKB50181.1"/>
    </source>
</evidence>
<sequence>MGKITIWEKSQYGENHNMGEKAMQASTTEVQSILGNIKYPATKNQVIDEARKQNIIGDTMQALENIPDREYNSADDIINEFEGFQKAVEIFHNRKYPATKQELINEARNLHVRDVIIRALEACPDKEYSSPADVIKECRASRQRR</sequence>
<dbReference type="RefSeq" id="WP_011305111.1">
    <property type="nucleotide sequence ID" value="NZ_CP009526.1"/>
</dbReference>
<dbReference type="GeneID" id="24822368"/>
<protein>
    <recommendedName>
        <fullName evidence="3">DUF2795 domain-containing protein</fullName>
    </recommendedName>
</protein>
<dbReference type="HOGENOM" id="CLU_122696_0_0_2"/>
<name>A0A0E3LKV5_METBA</name>